<dbReference type="Gene3D" id="3.30.70.2390">
    <property type="match status" value="1"/>
</dbReference>
<keyword evidence="2" id="KW-0472">Membrane</keyword>
<proteinExistence type="predicted"/>
<feature type="compositionally biased region" description="Low complexity" evidence="1">
    <location>
        <begin position="78"/>
        <end position="112"/>
    </location>
</feature>
<feature type="region of interest" description="Disordered" evidence="1">
    <location>
        <begin position="1"/>
        <end position="25"/>
    </location>
</feature>
<dbReference type="EMBL" id="CP159279">
    <property type="protein sequence ID" value="XCH10809.1"/>
    <property type="molecule type" value="Genomic_DNA"/>
</dbReference>
<keyword evidence="2" id="KW-0812">Transmembrane</keyword>
<evidence type="ECO:0000256" key="1">
    <source>
        <dbReference type="SAM" id="MobiDB-lite"/>
    </source>
</evidence>
<dbReference type="Pfam" id="PF13399">
    <property type="entry name" value="LytR_C"/>
    <property type="match status" value="1"/>
</dbReference>
<accession>A0AAU8EPD3</accession>
<organism evidence="4">
    <name type="scientific">Arthrobacter sp. K5</name>
    <dbReference type="NCBI Taxonomy" id="2839623"/>
    <lineage>
        <taxon>Bacteria</taxon>
        <taxon>Bacillati</taxon>
        <taxon>Actinomycetota</taxon>
        <taxon>Actinomycetes</taxon>
        <taxon>Micrococcales</taxon>
        <taxon>Micrococcaceae</taxon>
        <taxon>Arthrobacter</taxon>
    </lineage>
</organism>
<sequence>MTNFARDEFDRVPEDSSRQGVHRVVSAPSRPKLWPILSVGIGALAVGLVAFLLLPQLGFQTATSPQPAAAAGTSVSTSTASASPTARPSGSAAPSATASASASASDPASPSALEPATSETIAPAAVDKSQPVAIFNGTLTSGLAGRVGATVKSDGWVLGEVANWQGAPQQQSVIFYSDAAHRANAEALSALLNIPTLVESADFPTPVAVVLGPGYE</sequence>
<protein>
    <submittedName>
        <fullName evidence="4">LytR C-terminal domain-containing protein</fullName>
    </submittedName>
</protein>
<dbReference type="RefSeq" id="WP_353711297.1">
    <property type="nucleotide sequence ID" value="NZ_CP159279.1"/>
</dbReference>
<dbReference type="InterPro" id="IPR027381">
    <property type="entry name" value="LytR/CpsA/Psr_C"/>
</dbReference>
<evidence type="ECO:0000313" key="4">
    <source>
        <dbReference type="EMBL" id="XCH10809.1"/>
    </source>
</evidence>
<feature type="domain" description="LytR/CpsA/Psr regulator C-terminal" evidence="3">
    <location>
        <begin position="131"/>
        <end position="215"/>
    </location>
</feature>
<evidence type="ECO:0000256" key="2">
    <source>
        <dbReference type="SAM" id="Phobius"/>
    </source>
</evidence>
<name>A0AAU8EPD3_9MICC</name>
<keyword evidence="2" id="KW-1133">Transmembrane helix</keyword>
<dbReference type="AlphaFoldDB" id="A0AAU8EPD3"/>
<evidence type="ECO:0000259" key="3">
    <source>
        <dbReference type="Pfam" id="PF13399"/>
    </source>
</evidence>
<feature type="region of interest" description="Disordered" evidence="1">
    <location>
        <begin position="78"/>
        <end position="118"/>
    </location>
</feature>
<gene>
    <name evidence="4" type="ORF">ABRP34_18645</name>
</gene>
<feature type="compositionally biased region" description="Basic and acidic residues" evidence="1">
    <location>
        <begin position="1"/>
        <end position="17"/>
    </location>
</feature>
<feature type="transmembrane region" description="Helical" evidence="2">
    <location>
        <begin position="33"/>
        <end position="54"/>
    </location>
</feature>
<reference evidence="4" key="1">
    <citation type="submission" date="2024-06" db="EMBL/GenBank/DDBJ databases">
        <title>Biodegradation of dimethachlon by Arthrobacter sp. K5: mechanistic insights and ecological implications.</title>
        <authorList>
            <person name="Hu S."/>
            <person name="Lu P."/>
        </authorList>
    </citation>
    <scope>NUCLEOTIDE SEQUENCE</scope>
    <source>
        <strain evidence="4">K5</strain>
    </source>
</reference>